<evidence type="ECO:0000313" key="3">
    <source>
        <dbReference type="Proteomes" id="UP001281656"/>
    </source>
</evidence>
<sequence length="225" mass="26426">MSSPGYGYEVNVSKKREYKILQILFSLTFSLFIIFTAVKLTLMFKPLYYFDIQYLNIPEQSNFSRDEIVKNYDYVINYLLSPKEQEFNLPSIPYSEYGQIHFKDVKRIFNSIDLLLIITGFISLIGSVNNIKNKNFHFLKQTSSILIILPIVLLTAFMINFNAAFTIFHKIFFRNDYWLFDPKIDPIINILPEKFFYHSALLIVALLIVSILSLRLIYKKLAAKK</sequence>
<organism evidence="2 3">
    <name type="scientific">Clostridium tanneri</name>
    <dbReference type="NCBI Taxonomy" id="3037988"/>
    <lineage>
        <taxon>Bacteria</taxon>
        <taxon>Bacillati</taxon>
        <taxon>Bacillota</taxon>
        <taxon>Clostridia</taxon>
        <taxon>Eubacteriales</taxon>
        <taxon>Clostridiaceae</taxon>
        <taxon>Clostridium</taxon>
    </lineage>
</organism>
<protein>
    <submittedName>
        <fullName evidence="2">TIGR01906 family membrane protein</fullName>
    </submittedName>
</protein>
<dbReference type="InterPro" id="IPR010178">
    <property type="entry name" value="Lit"/>
</dbReference>
<feature type="transmembrane region" description="Helical" evidence="1">
    <location>
        <begin position="195"/>
        <end position="218"/>
    </location>
</feature>
<feature type="transmembrane region" description="Helical" evidence="1">
    <location>
        <begin position="112"/>
        <end position="131"/>
    </location>
</feature>
<comment type="caution">
    <text evidence="2">The sequence shown here is derived from an EMBL/GenBank/DDBJ whole genome shotgun (WGS) entry which is preliminary data.</text>
</comment>
<name>A0ABU4JVG5_9CLOT</name>
<accession>A0ABU4JVG5</accession>
<dbReference type="NCBIfam" id="TIGR01906">
    <property type="entry name" value="integ_TIGR01906"/>
    <property type="match status" value="1"/>
</dbReference>
<keyword evidence="3" id="KW-1185">Reference proteome</keyword>
<gene>
    <name evidence="2" type="ORF">P8V03_13420</name>
</gene>
<keyword evidence="1" id="KW-0812">Transmembrane</keyword>
<dbReference type="Proteomes" id="UP001281656">
    <property type="component" value="Unassembled WGS sequence"/>
</dbReference>
<keyword evidence="1" id="KW-1133">Transmembrane helix</keyword>
<evidence type="ECO:0000256" key="1">
    <source>
        <dbReference type="SAM" id="Phobius"/>
    </source>
</evidence>
<reference evidence="2 3" key="1">
    <citation type="submission" date="2023-04" db="EMBL/GenBank/DDBJ databases">
        <title>Clostridium tannerae sp. nov., isolated from the fecal material of an alpaca.</title>
        <authorList>
            <person name="Miller S."/>
            <person name="Hendry M."/>
            <person name="King J."/>
            <person name="Sankaranarayanan K."/>
            <person name="Lawson P.A."/>
        </authorList>
    </citation>
    <scope>NUCLEOTIDE SEQUENCE [LARGE SCALE GENOMIC DNA]</scope>
    <source>
        <strain evidence="2 3">A1-XYC3</strain>
    </source>
</reference>
<feature type="transmembrane region" description="Helical" evidence="1">
    <location>
        <begin position="20"/>
        <end position="38"/>
    </location>
</feature>
<dbReference type="Pfam" id="PF07314">
    <property type="entry name" value="Lit"/>
    <property type="match status" value="1"/>
</dbReference>
<keyword evidence="1" id="KW-0472">Membrane</keyword>
<dbReference type="RefSeq" id="WP_318798494.1">
    <property type="nucleotide sequence ID" value="NZ_JARUJP010000016.1"/>
</dbReference>
<dbReference type="EMBL" id="JARUJP010000016">
    <property type="protein sequence ID" value="MDW8802149.1"/>
    <property type="molecule type" value="Genomic_DNA"/>
</dbReference>
<proteinExistence type="predicted"/>
<evidence type="ECO:0000313" key="2">
    <source>
        <dbReference type="EMBL" id="MDW8802149.1"/>
    </source>
</evidence>
<feature type="transmembrane region" description="Helical" evidence="1">
    <location>
        <begin position="143"/>
        <end position="168"/>
    </location>
</feature>